<dbReference type="InterPro" id="IPR002859">
    <property type="entry name" value="PKD/REJ-like"/>
</dbReference>
<organism evidence="15 16">
    <name type="scientific">Ceratitis capitata</name>
    <name type="common">Mediterranean fruit fly</name>
    <name type="synonym">Tephritis capitata</name>
    <dbReference type="NCBI Taxonomy" id="7213"/>
    <lineage>
        <taxon>Eukaryota</taxon>
        <taxon>Metazoa</taxon>
        <taxon>Ecdysozoa</taxon>
        <taxon>Arthropoda</taxon>
        <taxon>Hexapoda</taxon>
        <taxon>Insecta</taxon>
        <taxon>Pterygota</taxon>
        <taxon>Neoptera</taxon>
        <taxon>Endopterygota</taxon>
        <taxon>Diptera</taxon>
        <taxon>Brachycera</taxon>
        <taxon>Muscomorpha</taxon>
        <taxon>Tephritoidea</taxon>
        <taxon>Tephritidae</taxon>
        <taxon>Ceratitis</taxon>
        <taxon>Ceratitis</taxon>
    </lineage>
</organism>
<evidence type="ECO:0000256" key="12">
    <source>
        <dbReference type="SAM" id="SignalP"/>
    </source>
</evidence>
<dbReference type="GO" id="GO:0005261">
    <property type="term" value="F:monoatomic cation channel activity"/>
    <property type="evidence" value="ECO:0007669"/>
    <property type="project" value="TreeGrafter"/>
</dbReference>
<dbReference type="InterPro" id="IPR001024">
    <property type="entry name" value="PLAT/LH2_dom"/>
</dbReference>
<dbReference type="InterPro" id="IPR046338">
    <property type="entry name" value="GAIN_dom_sf"/>
</dbReference>
<evidence type="ECO:0000256" key="4">
    <source>
        <dbReference type="ARBA" id="ARBA00022692"/>
    </source>
</evidence>
<comment type="caution">
    <text evidence="15">The sequence shown here is derived from an EMBL/GenBank/DDBJ whole genome shotgun (WGS) entry which is preliminary data.</text>
</comment>
<dbReference type="FunFam" id="2.10.25.10:FF:000006">
    <property type="entry name" value="Versican core protein-like isoform 1"/>
    <property type="match status" value="1"/>
</dbReference>
<feature type="domain" description="EGF-like" evidence="13">
    <location>
        <begin position="63"/>
        <end position="99"/>
    </location>
</feature>
<feature type="domain" description="EGF-like" evidence="13">
    <location>
        <begin position="24"/>
        <end position="61"/>
    </location>
</feature>
<feature type="disulfide bond" evidence="10">
    <location>
        <begin position="89"/>
        <end position="98"/>
    </location>
</feature>
<comment type="subcellular location">
    <subcellularLocation>
        <location evidence="1">Cell membrane</location>
    </subcellularLocation>
</comment>
<dbReference type="EMBL" id="CAJHJT010000034">
    <property type="protein sequence ID" value="CAD7003999.1"/>
    <property type="molecule type" value="Genomic_DNA"/>
</dbReference>
<sequence length="1407" mass="160013">MKNFIQNIPILAIILLEAHHARAIGKLCPIGNCNNAGNCIITDNDLQCSCVSNYFSGRHCEQFIDHCATNPCRNGATCEPALGQFVCKCAPSWGGQRCEVKDMPTFTKLHVLFDPVGVFGERQNFLVTVETLGTINFVYEAFTKNCLIDTFESYPKRKSGFRYARDLRAVARSLGLLHAQRIPYKSGYYHEGYERFWDAGTLSVKVRVADMASNALYEHTFELYIIQPPSVPCIPDISFMHGSNPQEPLMVDIARFNVFNAIIHRHCAPNSRMKMDWTIHNSIGTVLLHEFGNTDKKQLKVKPYRLWFNYQGVVAQSYMIRVNVDEYYEDVVVHKKVRCYIFVMSKPVSAHILGGSTREVGVRQSFFLDGSKSRDYALSPLAEQRMNYLWSCESSDDSSNSFCGTNMGTDHTLHVPSGVLRLGKSYTFTFRVSSYVSTTERDVAKQTVKITSESKHYVYILCVKNCALDTYAAGRKVHLRMGCPSCTHEPTISWTVNSGNSAPSNTLRIGFMPPISGSVTVEAAVVSGSHNGKAVIELTQNEPPKAGSCSIEPTNGVEYETEFHIKCKGFEDSNGPITYQYIAETFTFDRTNERRLSTRLPVTSSVKIVVCDCFFACTETQVSVGVSNMQAPQNEAALEAFLSKPANNVTKLLLDGDVERVMVLTDVLTRNARTVAMGELIHHHLGWLEMVTLLRVEQMTKITRNFLAPLQPLDNKRVRVFTKFLRLISNGFHYIITDREYRELLPEPYDTLNNQVFDLIAEFSAKLEDMPPVVRIEPANSGSPSRLSERYAPLPDFDETVLTRIENWLDVLFEVFRCLHFVGIASTVMHEPTDDHYKLDKPGVKVDVFSIEGTKMLNLQTNNRRIEIMLPAAVLAELEGTLQSGQLHFQVVSFERNPFWWYPDSEPLNTGIVSFSVYSSADPMREQTSLSNPVEFRMSLSSGSAEVPPAAPSIVEGYVNDSLDMAIYRIEMTENTAAIVKFSDPTTRLCVKLNLCTKPRSYQVRDSADIVPQKSTYHIVNDKGGNVWAYLAVMAADNISSRETFKFETTMLKCLRWDFKLRDPAWSTTGCVPKLNLADKENMTCSCYHLSTFAGKQHSTYAMETDTPRHVLTHLPTNGYMVLFFLFLLLLFTALFWWAHYNLHNHKGDLITLLDQEECHIEYGVNVHISTGGHWNADSSANIILIFALRQVTRKFVVYQNPENRHLVRNSTCTLRLPLSGDDLAQPLLLSIRRDKAGRYPSWYCRSIVIEDYANEVMCTFDVEQWITTKPLVLDATNFHEGSQSFKRTFRDTVESLFIQWYLFQALTGPWKYGEMPLNRFERICIWTARLAISICIVTCYMGRTTLKTYEEEREKYNNVAFDSVEIFFLCIFSYVVCFFVESALKAFIYHDEIKREENSEEFIKEE</sequence>
<dbReference type="PROSITE" id="PS50026">
    <property type="entry name" value="EGF_3"/>
    <property type="match status" value="2"/>
</dbReference>
<dbReference type="Pfam" id="PF02010">
    <property type="entry name" value="REJ"/>
    <property type="match status" value="1"/>
</dbReference>
<keyword evidence="5" id="KW-0677">Repeat</keyword>
<dbReference type="InterPro" id="IPR001881">
    <property type="entry name" value="EGF-like_Ca-bd_dom"/>
</dbReference>
<dbReference type="InterPro" id="IPR036392">
    <property type="entry name" value="PLAT/LH2_dom_sf"/>
</dbReference>
<gene>
    <name evidence="15" type="ORF">CCAP1982_LOCUS12421</name>
</gene>
<feature type="chain" id="PRO_5032568306" evidence="12">
    <location>
        <begin position="24"/>
        <end position="1407"/>
    </location>
</feature>
<evidence type="ECO:0000256" key="10">
    <source>
        <dbReference type="PROSITE-ProRule" id="PRU00076"/>
    </source>
</evidence>
<evidence type="ECO:0000256" key="9">
    <source>
        <dbReference type="ARBA" id="ARBA00023180"/>
    </source>
</evidence>
<evidence type="ECO:0000256" key="6">
    <source>
        <dbReference type="ARBA" id="ARBA00022989"/>
    </source>
</evidence>
<dbReference type="PROSITE" id="PS50095">
    <property type="entry name" value="PLAT"/>
    <property type="match status" value="1"/>
</dbReference>
<feature type="transmembrane region" description="Helical" evidence="11">
    <location>
        <begin position="1119"/>
        <end position="1139"/>
    </location>
</feature>
<evidence type="ECO:0000259" key="14">
    <source>
        <dbReference type="PROSITE" id="PS50095"/>
    </source>
</evidence>
<dbReference type="InterPro" id="IPR000742">
    <property type="entry name" value="EGF"/>
</dbReference>
<reference evidence="15" key="1">
    <citation type="submission" date="2020-11" db="EMBL/GenBank/DDBJ databases">
        <authorList>
            <person name="Whitehead M."/>
        </authorList>
    </citation>
    <scope>NUCLEOTIDE SEQUENCE</scope>
    <source>
        <strain evidence="15">EGII</strain>
    </source>
</reference>
<evidence type="ECO:0000259" key="13">
    <source>
        <dbReference type="PROSITE" id="PS50026"/>
    </source>
</evidence>
<dbReference type="GO" id="GO:0005509">
    <property type="term" value="F:calcium ion binding"/>
    <property type="evidence" value="ECO:0007669"/>
    <property type="project" value="InterPro"/>
</dbReference>
<dbReference type="Proteomes" id="UP000606786">
    <property type="component" value="Unassembled WGS sequence"/>
</dbReference>
<dbReference type="SMART" id="SM00179">
    <property type="entry name" value="EGF_CA"/>
    <property type="match status" value="1"/>
</dbReference>
<keyword evidence="8 10" id="KW-1015">Disulfide bond</keyword>
<dbReference type="Gene3D" id="2.10.25.10">
    <property type="entry name" value="Laminin"/>
    <property type="match status" value="1"/>
</dbReference>
<evidence type="ECO:0000256" key="2">
    <source>
        <dbReference type="ARBA" id="ARBA00022475"/>
    </source>
</evidence>
<dbReference type="Pfam" id="PF01825">
    <property type="entry name" value="GPS"/>
    <property type="match status" value="1"/>
</dbReference>
<keyword evidence="3 10" id="KW-0245">EGF-like domain</keyword>
<keyword evidence="7 11" id="KW-0472">Membrane</keyword>
<dbReference type="GO" id="GO:0005886">
    <property type="term" value="C:plasma membrane"/>
    <property type="evidence" value="ECO:0007669"/>
    <property type="project" value="UniProtKB-SubCell"/>
</dbReference>
<keyword evidence="2" id="KW-1003">Cell membrane</keyword>
<dbReference type="Gene3D" id="2.60.220.50">
    <property type="match status" value="1"/>
</dbReference>
<name>A0A811UXS9_CERCA</name>
<accession>A0A811UXS9</accession>
<dbReference type="InterPro" id="IPR000203">
    <property type="entry name" value="GPS"/>
</dbReference>
<feature type="signal peptide" evidence="12">
    <location>
        <begin position="1"/>
        <end position="23"/>
    </location>
</feature>
<feature type="transmembrane region" description="Helical" evidence="11">
    <location>
        <begin position="1367"/>
        <end position="1389"/>
    </location>
</feature>
<keyword evidence="9" id="KW-0325">Glycoprotein</keyword>
<dbReference type="PANTHER" id="PTHR46730">
    <property type="entry name" value="POLYCYSTIN-1"/>
    <property type="match status" value="1"/>
</dbReference>
<dbReference type="Gene3D" id="2.60.60.20">
    <property type="entry name" value="PLAT/LH2 domain"/>
    <property type="match status" value="1"/>
</dbReference>
<evidence type="ECO:0000313" key="16">
    <source>
        <dbReference type="Proteomes" id="UP000606786"/>
    </source>
</evidence>
<keyword evidence="4 11" id="KW-0812">Transmembrane</keyword>
<evidence type="ECO:0000256" key="7">
    <source>
        <dbReference type="ARBA" id="ARBA00023136"/>
    </source>
</evidence>
<comment type="caution">
    <text evidence="10">Lacks conserved residue(s) required for the propagation of feature annotation.</text>
</comment>
<dbReference type="PANTHER" id="PTHR46730:SF1">
    <property type="entry name" value="PLAT DOMAIN-CONTAINING PROTEIN"/>
    <property type="match status" value="1"/>
</dbReference>
<proteinExistence type="predicted"/>
<dbReference type="Pfam" id="PF00008">
    <property type="entry name" value="EGF"/>
    <property type="match status" value="1"/>
</dbReference>
<dbReference type="SUPFAM" id="SSF49723">
    <property type="entry name" value="Lipase/lipooxygenase domain (PLAT/LH2 domain)"/>
    <property type="match status" value="1"/>
</dbReference>
<dbReference type="SMART" id="SM00181">
    <property type="entry name" value="EGF"/>
    <property type="match status" value="2"/>
</dbReference>
<feature type="transmembrane region" description="Helical" evidence="11">
    <location>
        <begin position="1324"/>
        <end position="1347"/>
    </location>
</feature>
<protein>
    <submittedName>
        <fullName evidence="15">(Mediterranean fruit fly) hypothetical protein</fullName>
    </submittedName>
</protein>
<dbReference type="OrthoDB" id="2121937at2759"/>
<evidence type="ECO:0000256" key="5">
    <source>
        <dbReference type="ARBA" id="ARBA00022737"/>
    </source>
</evidence>
<dbReference type="Pfam" id="PF01477">
    <property type="entry name" value="PLAT"/>
    <property type="match status" value="1"/>
</dbReference>
<evidence type="ECO:0000256" key="3">
    <source>
        <dbReference type="ARBA" id="ARBA00022536"/>
    </source>
</evidence>
<dbReference type="GO" id="GO:0006816">
    <property type="term" value="P:calcium ion transport"/>
    <property type="evidence" value="ECO:0007669"/>
    <property type="project" value="TreeGrafter"/>
</dbReference>
<dbReference type="PROSITE" id="PS00022">
    <property type="entry name" value="EGF_1"/>
    <property type="match status" value="1"/>
</dbReference>
<keyword evidence="12" id="KW-0732">Signal</keyword>
<keyword evidence="6 11" id="KW-1133">Transmembrane helix</keyword>
<evidence type="ECO:0000256" key="1">
    <source>
        <dbReference type="ARBA" id="ARBA00004236"/>
    </source>
</evidence>
<feature type="domain" description="PLAT" evidence="14">
    <location>
        <begin position="1163"/>
        <end position="1281"/>
    </location>
</feature>
<evidence type="ECO:0000256" key="11">
    <source>
        <dbReference type="SAM" id="Phobius"/>
    </source>
</evidence>
<dbReference type="CDD" id="cd00054">
    <property type="entry name" value="EGF_CA"/>
    <property type="match status" value="1"/>
</dbReference>
<keyword evidence="16" id="KW-1185">Reference proteome</keyword>
<evidence type="ECO:0000256" key="8">
    <source>
        <dbReference type="ARBA" id="ARBA00023157"/>
    </source>
</evidence>
<dbReference type="SUPFAM" id="SSF57196">
    <property type="entry name" value="EGF/Laminin"/>
    <property type="match status" value="1"/>
</dbReference>
<evidence type="ECO:0000313" key="15">
    <source>
        <dbReference type="EMBL" id="CAD7003999.1"/>
    </source>
</evidence>